<name>A0ABP2K009_9LIST</name>
<comment type="caution">
    <text evidence="1">The sequence shown here is derived from an EMBL/GenBank/DDBJ whole genome shotgun (WGS) entry which is preliminary data.</text>
</comment>
<proteinExistence type="predicted"/>
<dbReference type="Pfam" id="PF00232">
    <property type="entry name" value="Glyco_hydro_1"/>
    <property type="match status" value="1"/>
</dbReference>
<gene>
    <name evidence="1" type="ORF">NT05LM_0951</name>
</gene>
<evidence type="ECO:0000313" key="1">
    <source>
        <dbReference type="EMBL" id="EFR88459.1"/>
    </source>
</evidence>
<dbReference type="SUPFAM" id="SSF51445">
    <property type="entry name" value="(Trans)glycosidases"/>
    <property type="match status" value="1"/>
</dbReference>
<reference evidence="1 2" key="1">
    <citation type="journal article" date="2010" name="Microbiol. Resour. Announc.">
        <title>Comparative genomics of the bacterial genus Listeria: Genome evolution is characterized by limited gene acquisition and limited gene loss.</title>
        <authorList>
            <person name="den Bakker H.C."/>
            <person name="Cummings C.A."/>
            <person name="Ferreira V."/>
            <person name="Vatta P."/>
            <person name="Orsi R.H."/>
            <person name="Degoricija L."/>
            <person name="Barker M."/>
            <person name="Petrauskene O."/>
            <person name="Furtado M.R."/>
            <person name="Wiedmann M."/>
        </authorList>
    </citation>
    <scope>NUCLEOTIDE SEQUENCE [LARGE SCALE GENOMIC DNA]</scope>
    <source>
        <strain evidence="1 2">FSL S4-120</strain>
    </source>
</reference>
<organism evidence="1 2">
    <name type="scientific">Listeria marthii FSL S4-120</name>
    <dbReference type="NCBI Taxonomy" id="702457"/>
    <lineage>
        <taxon>Bacteria</taxon>
        <taxon>Bacillati</taxon>
        <taxon>Bacillota</taxon>
        <taxon>Bacilli</taxon>
        <taxon>Bacillales</taxon>
        <taxon>Listeriaceae</taxon>
        <taxon>Listeria</taxon>
    </lineage>
</organism>
<dbReference type="Proteomes" id="UP000003412">
    <property type="component" value="Chromosome"/>
</dbReference>
<dbReference type="Gene3D" id="3.20.20.80">
    <property type="entry name" value="Glycosidases"/>
    <property type="match status" value="1"/>
</dbReference>
<keyword evidence="2" id="KW-1185">Reference proteome</keyword>
<evidence type="ECO:0000313" key="2">
    <source>
        <dbReference type="Proteomes" id="UP000003412"/>
    </source>
</evidence>
<dbReference type="EMBL" id="ADXF01000440">
    <property type="protein sequence ID" value="EFR88459.1"/>
    <property type="molecule type" value="Genomic_DNA"/>
</dbReference>
<dbReference type="InterPro" id="IPR001360">
    <property type="entry name" value="Glyco_hydro_1"/>
</dbReference>
<sequence>MENGMDATKKIPMIRTDLYSTREGFEKRYGFVYVDKVNSYKRLKKKSFYWHKKVIETNGNDLSY</sequence>
<accession>A0ABP2K009</accession>
<protein>
    <submittedName>
        <fullName evidence="1">Probable beta-glucosidase</fullName>
    </submittedName>
</protein>
<dbReference type="InterPro" id="IPR017853">
    <property type="entry name" value="GH"/>
</dbReference>